<accession>A0AA38CSI7</accession>
<name>A0AA38CSI7_TAXCH</name>
<protein>
    <submittedName>
        <fullName evidence="2">Uncharacterized protein</fullName>
    </submittedName>
</protein>
<keyword evidence="3" id="KW-1185">Reference proteome</keyword>
<proteinExistence type="predicted"/>
<evidence type="ECO:0000313" key="2">
    <source>
        <dbReference type="EMBL" id="KAH9304997.1"/>
    </source>
</evidence>
<feature type="non-terminal residue" evidence="2">
    <location>
        <position position="78"/>
    </location>
</feature>
<dbReference type="AlphaFoldDB" id="A0AA38CSI7"/>
<evidence type="ECO:0000256" key="1">
    <source>
        <dbReference type="SAM" id="MobiDB-lite"/>
    </source>
</evidence>
<comment type="caution">
    <text evidence="2">The sequence shown here is derived from an EMBL/GenBank/DDBJ whole genome shotgun (WGS) entry which is preliminary data.</text>
</comment>
<dbReference type="EMBL" id="JAHRHJ020000008">
    <property type="protein sequence ID" value="KAH9304997.1"/>
    <property type="molecule type" value="Genomic_DNA"/>
</dbReference>
<feature type="region of interest" description="Disordered" evidence="1">
    <location>
        <begin position="1"/>
        <end position="24"/>
    </location>
</feature>
<organism evidence="2 3">
    <name type="scientific">Taxus chinensis</name>
    <name type="common">Chinese yew</name>
    <name type="synonym">Taxus wallichiana var. chinensis</name>
    <dbReference type="NCBI Taxonomy" id="29808"/>
    <lineage>
        <taxon>Eukaryota</taxon>
        <taxon>Viridiplantae</taxon>
        <taxon>Streptophyta</taxon>
        <taxon>Embryophyta</taxon>
        <taxon>Tracheophyta</taxon>
        <taxon>Spermatophyta</taxon>
        <taxon>Pinopsida</taxon>
        <taxon>Pinidae</taxon>
        <taxon>Conifers II</taxon>
        <taxon>Cupressales</taxon>
        <taxon>Taxaceae</taxon>
        <taxon>Taxus</taxon>
    </lineage>
</organism>
<reference evidence="2 3" key="1">
    <citation type="journal article" date="2021" name="Nat. Plants">
        <title>The Taxus genome provides insights into paclitaxel biosynthesis.</title>
        <authorList>
            <person name="Xiong X."/>
            <person name="Gou J."/>
            <person name="Liao Q."/>
            <person name="Li Y."/>
            <person name="Zhou Q."/>
            <person name="Bi G."/>
            <person name="Li C."/>
            <person name="Du R."/>
            <person name="Wang X."/>
            <person name="Sun T."/>
            <person name="Guo L."/>
            <person name="Liang H."/>
            <person name="Lu P."/>
            <person name="Wu Y."/>
            <person name="Zhang Z."/>
            <person name="Ro D.K."/>
            <person name="Shang Y."/>
            <person name="Huang S."/>
            <person name="Yan J."/>
        </authorList>
    </citation>
    <scope>NUCLEOTIDE SEQUENCE [LARGE SCALE GENOMIC DNA]</scope>
    <source>
        <strain evidence="2">Ta-2019</strain>
    </source>
</reference>
<sequence length="78" mass="8902">PRRIEKSYEGPALNEDVPHVHDNSGNRGVRKQFWFFAKVIEAQKENVEHIPTNQPDADMCLRVVGCGEILGNFPNEKK</sequence>
<dbReference type="Proteomes" id="UP000824469">
    <property type="component" value="Unassembled WGS sequence"/>
</dbReference>
<gene>
    <name evidence="2" type="ORF">KI387_009401</name>
</gene>
<evidence type="ECO:0000313" key="3">
    <source>
        <dbReference type="Proteomes" id="UP000824469"/>
    </source>
</evidence>
<feature type="non-terminal residue" evidence="2">
    <location>
        <position position="1"/>
    </location>
</feature>